<feature type="active site" evidence="3">
    <location>
        <position position="177"/>
    </location>
</feature>
<dbReference type="Proteomes" id="UP000779508">
    <property type="component" value="Unassembled WGS sequence"/>
</dbReference>
<dbReference type="GO" id="GO:0008762">
    <property type="term" value="F:UDP-N-acetylmuramate dehydrogenase activity"/>
    <property type="evidence" value="ECO:0007669"/>
    <property type="project" value="UniProtKB-EC"/>
</dbReference>
<dbReference type="InterPro" id="IPR011601">
    <property type="entry name" value="MurB_C"/>
</dbReference>
<comment type="catalytic activity">
    <reaction evidence="3">
        <text>UDP-N-acetyl-alpha-D-muramate + NADP(+) = UDP-N-acetyl-3-O-(1-carboxyvinyl)-alpha-D-glucosamine + NADPH + H(+)</text>
        <dbReference type="Rhea" id="RHEA:12248"/>
        <dbReference type="ChEBI" id="CHEBI:15378"/>
        <dbReference type="ChEBI" id="CHEBI:57783"/>
        <dbReference type="ChEBI" id="CHEBI:58349"/>
        <dbReference type="ChEBI" id="CHEBI:68483"/>
        <dbReference type="ChEBI" id="CHEBI:70757"/>
        <dbReference type="EC" id="1.3.1.98"/>
    </reaction>
</comment>
<dbReference type="NCBIfam" id="NF010480">
    <property type="entry name" value="PRK13905.1"/>
    <property type="match status" value="1"/>
</dbReference>
<keyword evidence="3" id="KW-0573">Peptidoglycan synthesis</keyword>
<organism evidence="5 6">
    <name type="scientific">Alkaliphilus flagellatus</name>
    <dbReference type="NCBI Taxonomy" id="2841507"/>
    <lineage>
        <taxon>Bacteria</taxon>
        <taxon>Bacillati</taxon>
        <taxon>Bacillota</taxon>
        <taxon>Clostridia</taxon>
        <taxon>Peptostreptococcales</taxon>
        <taxon>Natronincolaceae</taxon>
        <taxon>Alkaliphilus</taxon>
    </lineage>
</organism>
<dbReference type="PANTHER" id="PTHR21071:SF4">
    <property type="entry name" value="UDP-N-ACETYLENOLPYRUVOYLGLUCOSAMINE REDUCTASE"/>
    <property type="match status" value="1"/>
</dbReference>
<gene>
    <name evidence="3 5" type="primary">murB</name>
    <name evidence="5" type="ORF">KQI88_01120</name>
</gene>
<keyword evidence="3" id="KW-0133">Cell shape</keyword>
<proteinExistence type="inferred from homology"/>
<dbReference type="Pfam" id="PF02873">
    <property type="entry name" value="MurB_C"/>
    <property type="match status" value="1"/>
</dbReference>
<keyword evidence="3" id="KW-0131">Cell cycle</keyword>
<keyword evidence="3" id="KW-0521">NADP</keyword>
<feature type="active site" description="Proton donor" evidence="3">
    <location>
        <position position="227"/>
    </location>
</feature>
<dbReference type="NCBIfam" id="TIGR00179">
    <property type="entry name" value="murB"/>
    <property type="match status" value="1"/>
</dbReference>
<evidence type="ECO:0000256" key="3">
    <source>
        <dbReference type="HAMAP-Rule" id="MF_00037"/>
    </source>
</evidence>
<dbReference type="RefSeq" id="WP_216414524.1">
    <property type="nucleotide sequence ID" value="NZ_JAHLQK010000001.1"/>
</dbReference>
<reference evidence="5 6" key="1">
    <citation type="submission" date="2021-06" db="EMBL/GenBank/DDBJ databases">
        <authorList>
            <person name="Sun Q."/>
            <person name="Li D."/>
        </authorList>
    </citation>
    <scope>NUCLEOTIDE SEQUENCE [LARGE SCALE GENOMIC DNA]</scope>
    <source>
        <strain evidence="5 6">MSJ-5</strain>
    </source>
</reference>
<evidence type="ECO:0000313" key="5">
    <source>
        <dbReference type="EMBL" id="MBU5675017.1"/>
    </source>
</evidence>
<comment type="function">
    <text evidence="3">Cell wall formation.</text>
</comment>
<comment type="cofactor">
    <cofactor evidence="3">
        <name>FAD</name>
        <dbReference type="ChEBI" id="CHEBI:57692"/>
    </cofactor>
</comment>
<keyword evidence="1 3" id="KW-0285">Flavoprotein</keyword>
<dbReference type="InterPro" id="IPR016166">
    <property type="entry name" value="FAD-bd_PCMH"/>
</dbReference>
<dbReference type="HAMAP" id="MF_00037">
    <property type="entry name" value="MurB"/>
    <property type="match status" value="1"/>
</dbReference>
<protein>
    <recommendedName>
        <fullName evidence="3">UDP-N-acetylenolpyruvoylglucosamine reductase</fullName>
        <ecNumber evidence="3">1.3.1.98</ecNumber>
    </recommendedName>
    <alternativeName>
        <fullName evidence="3">UDP-N-acetylmuramate dehydrogenase</fullName>
    </alternativeName>
</protein>
<accession>A0ABS6FZZ5</accession>
<dbReference type="Pfam" id="PF01565">
    <property type="entry name" value="FAD_binding_4"/>
    <property type="match status" value="1"/>
</dbReference>
<keyword evidence="6" id="KW-1185">Reference proteome</keyword>
<sequence length="304" mass="33277">MNKIEIYEKLRQLISKEAVLLDEPMNKHTSFKIGGPADIMVIPESVEQVQWAIKVCKDNNIPYFIMGNGSNLIVRDKGMRCVVIKIADRFKDVIIEGTKVVAQAGILLSTLSKKIMAKSLKGFEFASGIPGTLGGAITMNAGAYGGEMKDVIKGAKVLDQNGEIKYFSLEELELGYRTSVIQTKGYIVLEVEIELEKGNYEEIVAITKDLTERRTTKQPLHLPSAGSVFKRPTGYFAGKLIEDSGLKGERVGGAQVSELHSGFIVNVDNATAADVLGLIALVQNKVRENFGVDLQTEVRIIGEE</sequence>
<keyword evidence="3" id="KW-0274">FAD</keyword>
<evidence type="ECO:0000256" key="1">
    <source>
        <dbReference type="ARBA" id="ARBA00022630"/>
    </source>
</evidence>
<comment type="subcellular location">
    <subcellularLocation>
        <location evidence="3">Cytoplasm</location>
    </subcellularLocation>
</comment>
<keyword evidence="2 3" id="KW-0560">Oxidoreductase</keyword>
<keyword evidence="3" id="KW-0961">Cell wall biogenesis/degradation</keyword>
<comment type="similarity">
    <text evidence="3">Belongs to the MurB family.</text>
</comment>
<evidence type="ECO:0000256" key="2">
    <source>
        <dbReference type="ARBA" id="ARBA00023002"/>
    </source>
</evidence>
<dbReference type="PROSITE" id="PS51387">
    <property type="entry name" value="FAD_PCMH"/>
    <property type="match status" value="1"/>
</dbReference>
<dbReference type="PANTHER" id="PTHR21071">
    <property type="entry name" value="UDP-N-ACETYLENOLPYRUVOYLGLUCOSAMINE REDUCTASE"/>
    <property type="match status" value="1"/>
</dbReference>
<evidence type="ECO:0000259" key="4">
    <source>
        <dbReference type="PROSITE" id="PS51387"/>
    </source>
</evidence>
<dbReference type="EC" id="1.3.1.98" evidence="3"/>
<feature type="domain" description="FAD-binding PCMH-type" evidence="4">
    <location>
        <begin position="33"/>
        <end position="198"/>
    </location>
</feature>
<comment type="pathway">
    <text evidence="3">Cell wall biogenesis; peptidoglycan biosynthesis.</text>
</comment>
<dbReference type="EMBL" id="JAHLQK010000001">
    <property type="protein sequence ID" value="MBU5675017.1"/>
    <property type="molecule type" value="Genomic_DNA"/>
</dbReference>
<feature type="active site" evidence="3">
    <location>
        <position position="297"/>
    </location>
</feature>
<keyword evidence="3" id="KW-0132">Cell division</keyword>
<dbReference type="InterPro" id="IPR006094">
    <property type="entry name" value="Oxid_FAD_bind_N"/>
</dbReference>
<evidence type="ECO:0000313" key="6">
    <source>
        <dbReference type="Proteomes" id="UP000779508"/>
    </source>
</evidence>
<comment type="caution">
    <text evidence="5">The sequence shown here is derived from an EMBL/GenBank/DDBJ whole genome shotgun (WGS) entry which is preliminary data.</text>
</comment>
<name>A0ABS6FZZ5_9FIRM</name>
<keyword evidence="3" id="KW-0963">Cytoplasm</keyword>
<dbReference type="InterPro" id="IPR003170">
    <property type="entry name" value="MurB"/>
</dbReference>